<dbReference type="SUPFAM" id="SSF82866">
    <property type="entry name" value="Multidrug efflux transporter AcrB transmembrane domain"/>
    <property type="match status" value="2"/>
</dbReference>
<dbReference type="PRINTS" id="PR00702">
    <property type="entry name" value="ACRIFLAVINRP"/>
</dbReference>
<feature type="transmembrane region" description="Helical" evidence="8">
    <location>
        <begin position="901"/>
        <end position="927"/>
    </location>
</feature>
<evidence type="ECO:0000256" key="4">
    <source>
        <dbReference type="ARBA" id="ARBA00022519"/>
    </source>
</evidence>
<keyword evidence="2" id="KW-0813">Transport</keyword>
<evidence type="ECO:0000256" key="5">
    <source>
        <dbReference type="ARBA" id="ARBA00022692"/>
    </source>
</evidence>
<dbReference type="Gene3D" id="3.30.70.1320">
    <property type="entry name" value="Multidrug efflux transporter AcrB pore domain like"/>
    <property type="match status" value="1"/>
</dbReference>
<evidence type="ECO:0000256" key="1">
    <source>
        <dbReference type="ARBA" id="ARBA00004429"/>
    </source>
</evidence>
<feature type="transmembrane region" description="Helical" evidence="8">
    <location>
        <begin position="463"/>
        <end position="485"/>
    </location>
</feature>
<feature type="transmembrane region" description="Helical" evidence="8">
    <location>
        <begin position="863"/>
        <end position="881"/>
    </location>
</feature>
<accession>A0A2S6HKQ0</accession>
<keyword evidence="4" id="KW-0997">Cell inner membrane</keyword>
<keyword evidence="3" id="KW-1003">Cell membrane</keyword>
<sequence>MNLSALFIYRPVATSLLTLAIVLAGILAFLNLPVSSLPQVDFPTINVQAQLPGASAETMAATVATPLERALGRIAGITEMTSSSSQGSSQITLQFDLDRDINGAARDVQAAINAAASLLPTSMPNRPSYRRDNPSDSPILILALTSDTLSRGQMYDAASTILAQKISQIPGIGQVQIGGAALPAVRVELNPNALTKYGIGLEDVRNTITQTNISRPKGVLENDEQRWQIQANDQARKAADYLPLIVSYRNGAPVRIADLGEVVDSVEDLRNTGLKNGKQSVLLILRKQPLANVIQTVDQVQAMLPELRASIPSAIDLSVVIDRSLTIRASITEVEHSLLIAIVLVILVVLVFLRDLRSTLVPIIAVPASLLGACAAMYFFNYSLNNLTLMALTIATGFVVDDAIVVLENTSRHIEKGVAPFKAALLAAKEVGFTVMAMSVSLVAVFLPILLMGGVVGRLFREFAVTLSAAVLVSLLISLTVTPMLCARWVGRESPQHGRIYQGIGRAFDRVQAAYESSLRWALRHGRIMMLILLGTIGLNVYLYTIIDKGFFPSQDGGRLLGEVQTDQGTSFWALQKKFFEISELLRQDPAVNIVAGFAGSQQSGNSARVFVVLKPHGEREPIEEVMGRLREKVKRIPGAELHMFAAQELRIGGRPSFGSFDYALQSDDLGLLREWMPKVVAALSKLPELSDVSSSQQDKGQQIGLVVNRDMASRYGVSQAMIDASLNDAFGQRQVSVIYNPLNQYRVVMELAPEYWQSPEALKQVYISVPAKRLPSGEQPGAVQVPLSALAGFAPTNTPLSVNHQGQFAAATLSFNLKPGTSLSTATQLIEKTMRDIGVPNAVQGSFQGSAKAFKESLRNQPFLILAALFSIYIVLGVLYESYIHPLTILSTLPSAGVGALLALMACGTEFSIIALIGVILLIGIVKKNAIMMIDFALYAEREHGLDSREAIFQACLLRFRPIMMTTLAALFGALPLALGTGYGAELRQPLGISIVGGLIFSQMLTLYTTPVVYLYLDRFRLWFGGRFRSGQNLSTQ</sequence>
<organism evidence="9 10">
    <name type="scientific">Methylobacter tundripaludum</name>
    <dbReference type="NCBI Taxonomy" id="173365"/>
    <lineage>
        <taxon>Bacteria</taxon>
        <taxon>Pseudomonadati</taxon>
        <taxon>Pseudomonadota</taxon>
        <taxon>Gammaproteobacteria</taxon>
        <taxon>Methylococcales</taxon>
        <taxon>Methylococcaceae</taxon>
        <taxon>Methylobacter</taxon>
    </lineage>
</organism>
<evidence type="ECO:0000256" key="2">
    <source>
        <dbReference type="ARBA" id="ARBA00022448"/>
    </source>
</evidence>
<dbReference type="PANTHER" id="PTHR32063:SF34">
    <property type="entry name" value="MULTIDRUG RESISTANCE PROTEIN MDTC"/>
    <property type="match status" value="1"/>
</dbReference>
<dbReference type="Gene3D" id="3.30.2090.10">
    <property type="entry name" value="Multidrug efflux transporter AcrB TolC docking domain, DN and DC subdomains"/>
    <property type="match status" value="2"/>
</dbReference>
<feature type="transmembrane region" description="Helical" evidence="8">
    <location>
        <begin position="336"/>
        <end position="353"/>
    </location>
</feature>
<dbReference type="AlphaFoldDB" id="A0A2S6HKQ0"/>
<feature type="transmembrane region" description="Helical" evidence="8">
    <location>
        <begin position="360"/>
        <end position="380"/>
    </location>
</feature>
<dbReference type="Gene3D" id="3.30.70.1440">
    <property type="entry name" value="Multidrug efflux transporter AcrB pore domain"/>
    <property type="match status" value="1"/>
</dbReference>
<keyword evidence="5 8" id="KW-0812">Transmembrane</keyword>
<dbReference type="Proteomes" id="UP000240010">
    <property type="component" value="Unassembled WGS sequence"/>
</dbReference>
<reference evidence="9 10" key="1">
    <citation type="submission" date="2018-02" db="EMBL/GenBank/DDBJ databases">
        <title>Subsurface microbial communities from deep shales in Ohio and West Virginia, USA.</title>
        <authorList>
            <person name="Wrighton K."/>
        </authorList>
    </citation>
    <scope>NUCLEOTIDE SEQUENCE [LARGE SCALE GENOMIC DNA]</scope>
    <source>
        <strain evidence="9 10">OWC-DMM</strain>
    </source>
</reference>
<dbReference type="InterPro" id="IPR001036">
    <property type="entry name" value="Acrflvin-R"/>
</dbReference>
<dbReference type="SUPFAM" id="SSF82714">
    <property type="entry name" value="Multidrug efflux transporter AcrB TolC docking domain, DN and DC subdomains"/>
    <property type="match status" value="2"/>
</dbReference>
<evidence type="ECO:0000256" key="8">
    <source>
        <dbReference type="SAM" id="Phobius"/>
    </source>
</evidence>
<name>A0A2S6HKQ0_9GAMM</name>
<comment type="subcellular location">
    <subcellularLocation>
        <location evidence="1">Cell inner membrane</location>
        <topology evidence="1">Multi-pass membrane protein</topology>
    </subcellularLocation>
</comment>
<evidence type="ECO:0000256" key="3">
    <source>
        <dbReference type="ARBA" id="ARBA00022475"/>
    </source>
</evidence>
<proteinExistence type="predicted"/>
<dbReference type="NCBIfam" id="NF033617">
    <property type="entry name" value="RND_permease_2"/>
    <property type="match status" value="1"/>
</dbReference>
<feature type="transmembrane region" description="Helical" evidence="8">
    <location>
        <begin position="964"/>
        <end position="986"/>
    </location>
</feature>
<evidence type="ECO:0000256" key="6">
    <source>
        <dbReference type="ARBA" id="ARBA00022989"/>
    </source>
</evidence>
<dbReference type="InterPro" id="IPR027463">
    <property type="entry name" value="AcrB_DN_DC_subdom"/>
</dbReference>
<keyword evidence="6 8" id="KW-1133">Transmembrane helix</keyword>
<dbReference type="Pfam" id="PF00873">
    <property type="entry name" value="ACR_tran"/>
    <property type="match status" value="1"/>
</dbReference>
<dbReference type="PANTHER" id="PTHR32063">
    <property type="match status" value="1"/>
</dbReference>
<keyword evidence="7 8" id="KW-0472">Membrane</keyword>
<dbReference type="Gene3D" id="1.20.1640.10">
    <property type="entry name" value="Multidrug efflux transporter AcrB transmembrane domain"/>
    <property type="match status" value="2"/>
</dbReference>
<dbReference type="GO" id="GO:0005886">
    <property type="term" value="C:plasma membrane"/>
    <property type="evidence" value="ECO:0007669"/>
    <property type="project" value="UniProtKB-SubCell"/>
</dbReference>
<protein>
    <submittedName>
        <fullName evidence="9">Multidrug efflux pump</fullName>
    </submittedName>
</protein>
<gene>
    <name evidence="9" type="ORF">B0F87_101442</name>
</gene>
<feature type="transmembrane region" description="Helical" evidence="8">
    <location>
        <begin position="431"/>
        <end position="451"/>
    </location>
</feature>
<evidence type="ECO:0000313" key="9">
    <source>
        <dbReference type="EMBL" id="PPK78060.1"/>
    </source>
</evidence>
<dbReference type="GO" id="GO:0042910">
    <property type="term" value="F:xenobiotic transmembrane transporter activity"/>
    <property type="evidence" value="ECO:0007669"/>
    <property type="project" value="TreeGrafter"/>
</dbReference>
<dbReference type="EMBL" id="PTIZ01000001">
    <property type="protein sequence ID" value="PPK78060.1"/>
    <property type="molecule type" value="Genomic_DNA"/>
</dbReference>
<evidence type="ECO:0000313" key="10">
    <source>
        <dbReference type="Proteomes" id="UP000240010"/>
    </source>
</evidence>
<feature type="transmembrane region" description="Helical" evidence="8">
    <location>
        <begin position="992"/>
        <end position="1018"/>
    </location>
</feature>
<feature type="transmembrane region" description="Helical" evidence="8">
    <location>
        <begin position="528"/>
        <end position="547"/>
    </location>
</feature>
<dbReference type="FunFam" id="3.30.70.1430:FF:000001">
    <property type="entry name" value="Efflux pump membrane transporter"/>
    <property type="match status" value="1"/>
</dbReference>
<dbReference type="Gene3D" id="3.30.70.1430">
    <property type="entry name" value="Multidrug efflux transporter AcrB pore domain"/>
    <property type="match status" value="2"/>
</dbReference>
<comment type="caution">
    <text evidence="9">The sequence shown here is derived from an EMBL/GenBank/DDBJ whole genome shotgun (WGS) entry which is preliminary data.</text>
</comment>
<dbReference type="RefSeq" id="WP_104427438.1">
    <property type="nucleotide sequence ID" value="NZ_PTIZ01000001.1"/>
</dbReference>
<evidence type="ECO:0000256" key="7">
    <source>
        <dbReference type="ARBA" id="ARBA00023136"/>
    </source>
</evidence>
<dbReference type="FunFam" id="1.20.1640.10:FF:000001">
    <property type="entry name" value="Efflux pump membrane transporter"/>
    <property type="match status" value="1"/>
</dbReference>
<dbReference type="SUPFAM" id="SSF82693">
    <property type="entry name" value="Multidrug efflux transporter AcrB pore domain, PN1, PN2, PC1 and PC2 subdomains"/>
    <property type="match status" value="4"/>
</dbReference>